<evidence type="ECO:0000313" key="2">
    <source>
        <dbReference type="Proteomes" id="UP000826775"/>
    </source>
</evidence>
<protein>
    <submittedName>
        <fullName evidence="1">Uncharacterized protein</fullName>
    </submittedName>
</protein>
<name>A0ABM7SC17_9HELI</name>
<gene>
    <name evidence="1" type="ORF">NHP190003_14920</name>
</gene>
<sequence length="95" mass="10521">MRPMLKKLFLVFLLCTNLGRAELPRDAVILEDIGDVLRLMPIFVGIVSLGIRDYRGMGELAIGSLVTQGVIYEVKNIFRMPTRGGVCALCQTPLL</sequence>
<dbReference type="Proteomes" id="UP000826775">
    <property type="component" value="Chromosome"/>
</dbReference>
<reference evidence="1 2" key="1">
    <citation type="submission" date="2021-07" db="EMBL/GenBank/DDBJ databases">
        <title>Novel Helicobacter sp. Isolated from a dog.</title>
        <authorList>
            <person name="Rimbara E."/>
            <person name="Suzuki M."/>
        </authorList>
    </citation>
    <scope>NUCLEOTIDE SEQUENCE [LARGE SCALE GENOMIC DNA]</scope>
    <source>
        <strain evidence="2">NHP19-003</strain>
    </source>
</reference>
<keyword evidence="2" id="KW-1185">Reference proteome</keyword>
<dbReference type="EMBL" id="AP024814">
    <property type="protein sequence ID" value="BCZ18210.1"/>
    <property type="molecule type" value="Genomic_DNA"/>
</dbReference>
<evidence type="ECO:0000313" key="1">
    <source>
        <dbReference type="EMBL" id="BCZ18210.1"/>
    </source>
</evidence>
<organism evidence="1 2">
    <name type="scientific">Helicobacter gastrocanis</name>
    <dbReference type="NCBI Taxonomy" id="2849641"/>
    <lineage>
        <taxon>Bacteria</taxon>
        <taxon>Pseudomonadati</taxon>
        <taxon>Campylobacterota</taxon>
        <taxon>Epsilonproteobacteria</taxon>
        <taxon>Campylobacterales</taxon>
        <taxon>Helicobacteraceae</taxon>
        <taxon>Helicobacter</taxon>
    </lineage>
</organism>
<accession>A0ABM7SC17</accession>
<proteinExistence type="predicted"/>